<gene>
    <name evidence="4" type="ORF">ACFYTH_03240</name>
</gene>
<evidence type="ECO:0000259" key="2">
    <source>
        <dbReference type="Pfam" id="PF24088"/>
    </source>
</evidence>
<dbReference type="InterPro" id="IPR055797">
    <property type="entry name" value="DUF7373"/>
</dbReference>
<dbReference type="EMBL" id="JBIALX010000001">
    <property type="protein sequence ID" value="MFF0452367.1"/>
    <property type="molecule type" value="Genomic_DNA"/>
</dbReference>
<comment type="caution">
    <text evidence="4">The sequence shown here is derived from an EMBL/GenBank/DDBJ whole genome shotgun (WGS) entry which is preliminary data.</text>
</comment>
<dbReference type="Pfam" id="PF24092">
    <property type="entry name" value="DUF7373_C"/>
    <property type="match status" value="1"/>
</dbReference>
<evidence type="ECO:0000259" key="3">
    <source>
        <dbReference type="Pfam" id="PF24092"/>
    </source>
</evidence>
<proteinExistence type="predicted"/>
<feature type="chain" id="PRO_5045655665" description="Adenylate cyclase" evidence="1">
    <location>
        <begin position="19"/>
        <end position="434"/>
    </location>
</feature>
<dbReference type="Proteomes" id="UP001601521">
    <property type="component" value="Unassembled WGS sequence"/>
</dbReference>
<sequence length="434" mass="47387">MKNIAFRILVLVAVPLVAASCGKLKSGLPIAGEIDVRHLATGQYPVEPIDTYKEYSHTFKNGSELAAMRLADNMATGLDIDPKLKFGTSAEGIEPDLDDADIAISNLSMIISRGSAQAAIHNGMMFGFSSGSSDHEPDRTGKSLSSATTLTLAVLQFPTAEVASRAAADIEQADFDSAKEKNQRVNLDKYPGAHSHWQPGIPSLGSFVAHESYVVMLFAKLPEGGAPELATFAEKAYDKQIPMLDKLKPLTPEDVVKMDPSGEGMIRRIINPNKLYGFYKESLGVLEKQGFLHFQTDREEAKKLLDTINVDRFALSDAFQTVSLNYDETGNTQAFIGKEIAKNSRGGAILYRSADEAGASKAWDRLLRAPDAQMNPKSVPDTKCAQLPDLGYYRQFSCAVKYHQYVAVVWGPQLDDAQQRAAAQFALLANSEWM</sequence>
<dbReference type="InterPro" id="IPR056463">
    <property type="entry name" value="DUF7373_C"/>
</dbReference>
<keyword evidence="5" id="KW-1185">Reference proteome</keyword>
<dbReference type="PROSITE" id="PS51257">
    <property type="entry name" value="PROKAR_LIPOPROTEIN"/>
    <property type="match status" value="1"/>
</dbReference>
<evidence type="ECO:0000313" key="5">
    <source>
        <dbReference type="Proteomes" id="UP001601521"/>
    </source>
</evidence>
<reference evidence="4 5" key="1">
    <citation type="submission" date="2024-10" db="EMBL/GenBank/DDBJ databases">
        <title>The Natural Products Discovery Center: Release of the First 8490 Sequenced Strains for Exploring Actinobacteria Biosynthetic Diversity.</title>
        <authorList>
            <person name="Kalkreuter E."/>
            <person name="Kautsar S.A."/>
            <person name="Yang D."/>
            <person name="Bader C.D."/>
            <person name="Teijaro C.N."/>
            <person name="Fluegel L."/>
            <person name="Davis C.M."/>
            <person name="Simpson J.R."/>
            <person name="Lauterbach L."/>
            <person name="Steele A.D."/>
            <person name="Gui C."/>
            <person name="Meng S."/>
            <person name="Li G."/>
            <person name="Viehrig K."/>
            <person name="Ye F."/>
            <person name="Su P."/>
            <person name="Kiefer A.F."/>
            <person name="Nichols A."/>
            <person name="Cepeda A.J."/>
            <person name="Yan W."/>
            <person name="Fan B."/>
            <person name="Jiang Y."/>
            <person name="Adhikari A."/>
            <person name="Zheng C.-J."/>
            <person name="Schuster L."/>
            <person name="Cowan T.M."/>
            <person name="Smanski M.J."/>
            <person name="Chevrette M.G."/>
            <person name="De Carvalho L.P.S."/>
            <person name="Shen B."/>
        </authorList>
    </citation>
    <scope>NUCLEOTIDE SEQUENCE [LARGE SCALE GENOMIC DNA]</scope>
    <source>
        <strain evidence="4 5">NPDC004550</strain>
    </source>
</reference>
<name>A0ABW6NB48_9NOCA</name>
<evidence type="ECO:0000256" key="1">
    <source>
        <dbReference type="SAM" id="SignalP"/>
    </source>
</evidence>
<protein>
    <recommendedName>
        <fullName evidence="6">Adenylate cyclase</fullName>
    </recommendedName>
</protein>
<dbReference type="Pfam" id="PF24088">
    <property type="entry name" value="DUF7373"/>
    <property type="match status" value="1"/>
</dbReference>
<evidence type="ECO:0000313" key="4">
    <source>
        <dbReference type="EMBL" id="MFF0452367.1"/>
    </source>
</evidence>
<accession>A0ABW6NB48</accession>
<evidence type="ECO:0008006" key="6">
    <source>
        <dbReference type="Google" id="ProtNLM"/>
    </source>
</evidence>
<organism evidence="4 5">
    <name type="scientific">Nocardia africana</name>
    <dbReference type="NCBI Taxonomy" id="134964"/>
    <lineage>
        <taxon>Bacteria</taxon>
        <taxon>Bacillati</taxon>
        <taxon>Actinomycetota</taxon>
        <taxon>Actinomycetes</taxon>
        <taxon>Mycobacteriales</taxon>
        <taxon>Nocardiaceae</taxon>
        <taxon>Nocardia</taxon>
    </lineage>
</organism>
<feature type="signal peptide" evidence="1">
    <location>
        <begin position="1"/>
        <end position="18"/>
    </location>
</feature>
<feature type="domain" description="DUF7373" evidence="2">
    <location>
        <begin position="56"/>
        <end position="257"/>
    </location>
</feature>
<keyword evidence="1" id="KW-0732">Signal</keyword>
<dbReference type="RefSeq" id="WP_387248734.1">
    <property type="nucleotide sequence ID" value="NZ_JBIALX010000001.1"/>
</dbReference>
<feature type="domain" description="DUF7373" evidence="3">
    <location>
        <begin position="265"/>
        <end position="431"/>
    </location>
</feature>